<sequence length="84" mass="9602">KIADKRRQNTQIVILDGDASSCFVRDPIWLSHSLSISLEFFALRIAENVLEAMVLGIHDPVQQHLLLVVFRRDRNRTAVIPQPL</sequence>
<keyword evidence="2" id="KW-1185">Reference proteome</keyword>
<comment type="caution">
    <text evidence="1">The sequence shown here is derived from an EMBL/GenBank/DDBJ whole genome shotgun (WGS) entry which is preliminary data.</text>
</comment>
<organism evidence="1 2">
    <name type="scientific">Allacma fusca</name>
    <dbReference type="NCBI Taxonomy" id="39272"/>
    <lineage>
        <taxon>Eukaryota</taxon>
        <taxon>Metazoa</taxon>
        <taxon>Ecdysozoa</taxon>
        <taxon>Arthropoda</taxon>
        <taxon>Hexapoda</taxon>
        <taxon>Collembola</taxon>
        <taxon>Symphypleona</taxon>
        <taxon>Sminthuridae</taxon>
        <taxon>Allacma</taxon>
    </lineage>
</organism>
<evidence type="ECO:0000313" key="2">
    <source>
        <dbReference type="Proteomes" id="UP000708208"/>
    </source>
</evidence>
<gene>
    <name evidence="1" type="ORF">AFUS01_LOCUS34594</name>
</gene>
<feature type="non-terminal residue" evidence="1">
    <location>
        <position position="1"/>
    </location>
</feature>
<dbReference type="Proteomes" id="UP000708208">
    <property type="component" value="Unassembled WGS sequence"/>
</dbReference>
<evidence type="ECO:0000313" key="1">
    <source>
        <dbReference type="EMBL" id="CAG7824439.1"/>
    </source>
</evidence>
<dbReference type="AlphaFoldDB" id="A0A8J2KVX3"/>
<accession>A0A8J2KVX3</accession>
<protein>
    <submittedName>
        <fullName evidence="1">Uncharacterized protein</fullName>
    </submittedName>
</protein>
<reference evidence="1" key="1">
    <citation type="submission" date="2021-06" db="EMBL/GenBank/DDBJ databases">
        <authorList>
            <person name="Hodson N. C."/>
            <person name="Mongue J. A."/>
            <person name="Jaron S. K."/>
        </authorList>
    </citation>
    <scope>NUCLEOTIDE SEQUENCE</scope>
</reference>
<name>A0A8J2KVX3_9HEXA</name>
<proteinExistence type="predicted"/>
<dbReference type="EMBL" id="CAJVCH010532846">
    <property type="protein sequence ID" value="CAG7824439.1"/>
    <property type="molecule type" value="Genomic_DNA"/>
</dbReference>